<organism evidence="1 2">
    <name type="scientific">Tectimicrobiota bacterium</name>
    <dbReference type="NCBI Taxonomy" id="2528274"/>
    <lineage>
        <taxon>Bacteria</taxon>
        <taxon>Pseudomonadati</taxon>
        <taxon>Nitrospinota/Tectimicrobiota group</taxon>
        <taxon>Candidatus Tectimicrobiota</taxon>
    </lineage>
</organism>
<protein>
    <submittedName>
        <fullName evidence="1">Uncharacterized protein</fullName>
    </submittedName>
</protein>
<evidence type="ECO:0000313" key="1">
    <source>
        <dbReference type="EMBL" id="MBM3222698.1"/>
    </source>
</evidence>
<name>A0A937VY56_UNCTE</name>
<reference evidence="1" key="1">
    <citation type="submission" date="2019-03" db="EMBL/GenBank/DDBJ databases">
        <title>Lake Tanganyika Metagenome-Assembled Genomes (MAGs).</title>
        <authorList>
            <person name="Tran P."/>
        </authorList>
    </citation>
    <scope>NUCLEOTIDE SEQUENCE</scope>
    <source>
        <strain evidence="1">K_DeepCast_65m_m2_066</strain>
    </source>
</reference>
<accession>A0A937VY56</accession>
<evidence type="ECO:0000313" key="2">
    <source>
        <dbReference type="Proteomes" id="UP000712673"/>
    </source>
</evidence>
<proteinExistence type="predicted"/>
<dbReference type="EMBL" id="VGLS01000044">
    <property type="protein sequence ID" value="MBM3222698.1"/>
    <property type="molecule type" value="Genomic_DNA"/>
</dbReference>
<dbReference type="AlphaFoldDB" id="A0A937VY56"/>
<dbReference type="Proteomes" id="UP000712673">
    <property type="component" value="Unassembled WGS sequence"/>
</dbReference>
<comment type="caution">
    <text evidence="1">The sequence shown here is derived from an EMBL/GenBank/DDBJ whole genome shotgun (WGS) entry which is preliminary data.</text>
</comment>
<gene>
    <name evidence="1" type="ORF">FJZ47_02680</name>
</gene>
<sequence length="67" mass="7310">MSMRHNGRRQRRWLDITSTLALSIAGSLLLCTAVVAAEKPTGELRMTLAFLGAQRMIPWAEVPSGGN</sequence>